<gene>
    <name evidence="1" type="ORF">QAD02_005698</name>
</gene>
<name>A0ACC2NTG5_9HYME</name>
<comment type="caution">
    <text evidence="1">The sequence shown here is derived from an EMBL/GenBank/DDBJ whole genome shotgun (WGS) entry which is preliminary data.</text>
</comment>
<reference evidence="1" key="1">
    <citation type="submission" date="2023-04" db="EMBL/GenBank/DDBJ databases">
        <title>A chromosome-level genome assembly of the parasitoid wasp Eretmocerus hayati.</title>
        <authorList>
            <person name="Zhong Y."/>
            <person name="Liu S."/>
            <person name="Liu Y."/>
        </authorList>
    </citation>
    <scope>NUCLEOTIDE SEQUENCE</scope>
    <source>
        <strain evidence="1">ZJU_SS_LIU_2023</strain>
    </source>
</reference>
<accession>A0ACC2NTG5</accession>
<evidence type="ECO:0000313" key="1">
    <source>
        <dbReference type="EMBL" id="KAJ8674436.1"/>
    </source>
</evidence>
<sequence>RHLKKCHTQSSPLQAVQNLLEHIVWASARYYETLMMAQHLKEELTDLSPDEQIGRQLETQISTWYNNTIGALANDLKGMSRKLYICNLPDTSRRGSFIHLRAYKRVFTRQTSRSRAIICSPITHIDRCETRYELERKVCAVGPPCHGEISGCTDVNHLSVCKKQEHMGVFRDIYGNIFTKEYMDRDRYQFYYNHKEESKPSNEDNNCTIQDLSPQSNNLYVIRNVKVIQHHTSCQCFCQEEGEYEINLAPTRADPGMVVIGAKFVLDHKILEIHIQQGKILPFGKIDQRSIQWKGPTELDIEKVTPSTRIVLDERIGMLDFGKTVTGLGLAKSGDPDQNEASQDITLKVMYSDYNYEKGILHGYQPLIRTPTVRDVINLDQTSPLKAPATLKVTLIEKGFVNFTVSNGKDGGQSTIPFFDAQEVTSNKPGPLSGAALYWKGGEQSSGFIGIRLETYQTSPFILKSAGVDY</sequence>
<dbReference type="EMBL" id="CM056743">
    <property type="protein sequence ID" value="KAJ8674436.1"/>
    <property type="molecule type" value="Genomic_DNA"/>
</dbReference>
<organism evidence="1 2">
    <name type="scientific">Eretmocerus hayati</name>
    <dbReference type="NCBI Taxonomy" id="131215"/>
    <lineage>
        <taxon>Eukaryota</taxon>
        <taxon>Metazoa</taxon>
        <taxon>Ecdysozoa</taxon>
        <taxon>Arthropoda</taxon>
        <taxon>Hexapoda</taxon>
        <taxon>Insecta</taxon>
        <taxon>Pterygota</taxon>
        <taxon>Neoptera</taxon>
        <taxon>Endopterygota</taxon>
        <taxon>Hymenoptera</taxon>
        <taxon>Apocrita</taxon>
        <taxon>Proctotrupomorpha</taxon>
        <taxon>Chalcidoidea</taxon>
        <taxon>Aphelinidae</taxon>
        <taxon>Aphelininae</taxon>
        <taxon>Eretmocerus</taxon>
    </lineage>
</organism>
<dbReference type="Proteomes" id="UP001239111">
    <property type="component" value="Chromosome 3"/>
</dbReference>
<protein>
    <submittedName>
        <fullName evidence="1">Uncharacterized protein</fullName>
    </submittedName>
</protein>
<evidence type="ECO:0000313" key="2">
    <source>
        <dbReference type="Proteomes" id="UP001239111"/>
    </source>
</evidence>
<keyword evidence="2" id="KW-1185">Reference proteome</keyword>
<feature type="non-terminal residue" evidence="1">
    <location>
        <position position="1"/>
    </location>
</feature>
<proteinExistence type="predicted"/>